<dbReference type="GO" id="GO:0030897">
    <property type="term" value="C:HOPS complex"/>
    <property type="evidence" value="ECO:0007669"/>
    <property type="project" value="TreeGrafter"/>
</dbReference>
<evidence type="ECO:0000313" key="8">
    <source>
        <dbReference type="EMBL" id="KAK7857852.1"/>
    </source>
</evidence>
<evidence type="ECO:0000256" key="1">
    <source>
        <dbReference type="ARBA" id="ARBA00022574"/>
    </source>
</evidence>
<dbReference type="InterPro" id="IPR001680">
    <property type="entry name" value="WD40_rpt"/>
</dbReference>
<dbReference type="SMART" id="SM00320">
    <property type="entry name" value="WD40"/>
    <property type="match status" value="1"/>
</dbReference>
<evidence type="ECO:0000256" key="6">
    <source>
        <dbReference type="SAM" id="MobiDB-lite"/>
    </source>
</evidence>
<reference evidence="8 9" key="1">
    <citation type="journal article" date="2018" name="Sci. Data">
        <title>The draft genome sequence of cork oak.</title>
        <authorList>
            <person name="Ramos A.M."/>
            <person name="Usie A."/>
            <person name="Barbosa P."/>
            <person name="Barros P.M."/>
            <person name="Capote T."/>
            <person name="Chaves I."/>
            <person name="Simoes F."/>
            <person name="Abreu I."/>
            <person name="Carrasquinho I."/>
            <person name="Faro C."/>
            <person name="Guimaraes J.B."/>
            <person name="Mendonca D."/>
            <person name="Nobrega F."/>
            <person name="Rodrigues L."/>
            <person name="Saibo N.J.M."/>
            <person name="Varela M.C."/>
            <person name="Egas C."/>
            <person name="Matos J."/>
            <person name="Miguel C.M."/>
            <person name="Oliveira M.M."/>
            <person name="Ricardo C.P."/>
            <person name="Goncalves S."/>
        </authorList>
    </citation>
    <scope>NUCLEOTIDE SEQUENCE [LARGE SCALE GENOMIC DNA]</scope>
    <source>
        <strain evidence="9">cv. HL8</strain>
    </source>
</reference>
<feature type="compositionally biased region" description="Polar residues" evidence="6">
    <location>
        <begin position="89"/>
        <end position="106"/>
    </location>
</feature>
<dbReference type="Gene3D" id="2.130.10.10">
    <property type="entry name" value="YVTN repeat-like/Quinoprotein amine dehydrogenase"/>
    <property type="match status" value="1"/>
</dbReference>
<keyword evidence="5" id="KW-0175">Coiled coil</keyword>
<dbReference type="GO" id="GO:0006623">
    <property type="term" value="P:protein targeting to vacuole"/>
    <property type="evidence" value="ECO:0007669"/>
    <property type="project" value="InterPro"/>
</dbReference>
<feature type="region of interest" description="Disordered" evidence="6">
    <location>
        <begin position="23"/>
        <end position="144"/>
    </location>
</feature>
<dbReference type="InterPro" id="IPR045111">
    <property type="entry name" value="Vps41/Vps8"/>
</dbReference>
<keyword evidence="9" id="KW-1185">Reference proteome</keyword>
<dbReference type="Proteomes" id="UP000237347">
    <property type="component" value="Unassembled WGS sequence"/>
</dbReference>
<evidence type="ECO:0000256" key="4">
    <source>
        <dbReference type="PROSITE-ProRule" id="PRU00221"/>
    </source>
</evidence>
<dbReference type="InterPro" id="IPR015943">
    <property type="entry name" value="WD40/YVTN_repeat-like_dom_sf"/>
</dbReference>
<feature type="compositionally biased region" description="Low complexity" evidence="6">
    <location>
        <begin position="61"/>
        <end position="79"/>
    </location>
</feature>
<organism evidence="8 9">
    <name type="scientific">Quercus suber</name>
    <name type="common">Cork oak</name>
    <dbReference type="NCBI Taxonomy" id="58331"/>
    <lineage>
        <taxon>Eukaryota</taxon>
        <taxon>Viridiplantae</taxon>
        <taxon>Streptophyta</taxon>
        <taxon>Embryophyta</taxon>
        <taxon>Tracheophyta</taxon>
        <taxon>Spermatophyta</taxon>
        <taxon>Magnoliopsida</taxon>
        <taxon>eudicotyledons</taxon>
        <taxon>Gunneridae</taxon>
        <taxon>Pentapetalae</taxon>
        <taxon>rosids</taxon>
        <taxon>fabids</taxon>
        <taxon>Fagales</taxon>
        <taxon>Fagaceae</taxon>
        <taxon>Quercus</taxon>
    </lineage>
</organism>
<comment type="caution">
    <text evidence="8">The sequence shown here is derived from an EMBL/GenBank/DDBJ whole genome shotgun (WGS) entry which is preliminary data.</text>
</comment>
<keyword evidence="3" id="KW-0479">Metal-binding</keyword>
<feature type="coiled-coil region" evidence="5">
    <location>
        <begin position="238"/>
        <end position="271"/>
    </location>
</feature>
<dbReference type="EMBL" id="PKMF04000024">
    <property type="protein sequence ID" value="KAK7857852.1"/>
    <property type="molecule type" value="Genomic_DNA"/>
</dbReference>
<evidence type="ECO:0000256" key="2">
    <source>
        <dbReference type="ARBA" id="ARBA00022737"/>
    </source>
</evidence>
<dbReference type="GO" id="GO:0034058">
    <property type="term" value="P:endosomal vesicle fusion"/>
    <property type="evidence" value="ECO:0007669"/>
    <property type="project" value="TreeGrafter"/>
</dbReference>
<dbReference type="Pfam" id="PF23410">
    <property type="entry name" value="Beta-prop_VPS8"/>
    <property type="match status" value="1"/>
</dbReference>
<dbReference type="GO" id="GO:0008270">
    <property type="term" value="F:zinc ion binding"/>
    <property type="evidence" value="ECO:0007669"/>
    <property type="project" value="UniProtKB-KW"/>
</dbReference>
<dbReference type="PANTHER" id="PTHR12616">
    <property type="entry name" value="VACUOLAR PROTEIN SORTING VPS41"/>
    <property type="match status" value="1"/>
</dbReference>
<feature type="domain" description="RING-type" evidence="7">
    <location>
        <begin position="983"/>
        <end position="1031"/>
    </location>
</feature>
<accession>A0AAW0M1P1</accession>
<evidence type="ECO:0000256" key="3">
    <source>
        <dbReference type="PROSITE-ProRule" id="PRU00175"/>
    </source>
</evidence>
<keyword evidence="1 4" id="KW-0853">WD repeat</keyword>
<proteinExistence type="predicted"/>
<dbReference type="InterPro" id="IPR036322">
    <property type="entry name" value="WD40_repeat_dom_sf"/>
</dbReference>
<dbReference type="GO" id="GO:0005770">
    <property type="term" value="C:late endosome"/>
    <property type="evidence" value="ECO:0007669"/>
    <property type="project" value="TreeGrafter"/>
</dbReference>
<dbReference type="PROSITE" id="PS00678">
    <property type="entry name" value="WD_REPEATS_1"/>
    <property type="match status" value="1"/>
</dbReference>
<dbReference type="PROSITE" id="PS50089">
    <property type="entry name" value="ZF_RING_2"/>
    <property type="match status" value="1"/>
</dbReference>
<gene>
    <name evidence="8" type="primary">Vps8_1</name>
    <name evidence="8" type="ORF">CFP56_015824</name>
</gene>
<keyword evidence="2" id="KW-0677">Repeat</keyword>
<name>A0AAW0M1P1_QUESU</name>
<keyword evidence="3" id="KW-0863">Zinc-finger</keyword>
<dbReference type="InterPro" id="IPR001841">
    <property type="entry name" value="Znf_RING"/>
</dbReference>
<evidence type="ECO:0000256" key="5">
    <source>
        <dbReference type="SAM" id="Coils"/>
    </source>
</evidence>
<sequence>MTKNLTSTSETLPAAMELDLDSFLNSPLTSDDDDDDENYKDNHHSLNSIPRRTIDEILNASDSSTSSPPTSPPSVYSRVSDPKHDQDDTVSVSTTKQPSSDFSSIPAQHHDENPSLQSRPGSSSFSRVRPGINYPEDPFKRLSNSKTLPSLFGGVRSNAKPGAALAAAGSSVKEVESEAENVVQVDGLKVSSNREELLQTSADSVSNFDIIEPRIGSSSISVEEDKNNVNVDENASVLDRSSEVLNSEEDKVDHLEEKVEEESTIEALETQQQVNVLEDTEVGGVGGGDDDDASSLSDITELVEERIGQLESRRISKRAEKKSRAASMKPLELAEELEKKHASTGLHWEEGAAAQPMRLEGVRRGSTTLGYFDIDADNAITRTISSQAFRRDHGSPQALAVHTNYIAIGMSKGVILIVPSKYSGYNADHMDPKMSMLGLQGDRSHAPVTSMCFNQQGDLLLAGYGDGHITVWDVQRSSSAKVITGEHTTPVVHTLFLGQDSQVTRQFKAVTGDSKGLVLLHAFSVVPLLNRFSIKTQCLLDGQKTGIVLSASPVLFDEFSGGASLSSQGNNAVSSSSLGSMMGGVVGGDAGWKLFNEGSSLAEEGVVIFVTHQTALVVRLTPTLEVYSQLSKPDGVREGSMPYTAWKCMTQSRSLPSASPVLFDEFSGGASLSSQGNNAVSSSSLGSMMGGVVGGDAGWKLFNEGSSLAEEGVVIFVTHQTALVVRLTPTLEVYSQLSKPDGVREGSMPYTAWKCMTQSRSLPSGLDSKFVELDTAVGNVVSDVALSSAADTKHLRTVLNMKEVNEIRNILNACIGLCQRNTPRLNPEESETLWFRLLDSFCEPLMDSYGDEMVSRGENHVQLLTESSISHEDKACKVNWRISKSHRGAHILRKLFSHFIKEIVEGMIGYVRLPTIMSKLLSDNGSQEFGDFKLTILGMLGIYGFERRILDTAKSLIEDDTFYTMSLLKKGASHAYAPRSPICCICNCLFSKNSSSFSIRVFNCGHATHLHCEVPENEASSRGASSGCPVCMPKKKSHKSRNKSILAENGLVSKFSSRPQQSHGTSILHPHESDALENFYGLQQISRFEILTNLQKDQRLVQIEHMPQLRLAPPAVYHERVKKGTDIFTGESSNGLAKIEKQSKSKQLRELRVKGSSLRFPLKSSIFGELCYKFNFRVTKIL</sequence>
<dbReference type="SUPFAM" id="SSF50978">
    <property type="entry name" value="WD40 repeat-like"/>
    <property type="match status" value="1"/>
</dbReference>
<protein>
    <submittedName>
        <fullName evidence="8">Vacuolar protein sorting-associated protein 8 like protein</fullName>
    </submittedName>
</protein>
<evidence type="ECO:0000259" key="7">
    <source>
        <dbReference type="PROSITE" id="PS50089"/>
    </source>
</evidence>
<dbReference type="PROSITE" id="PS50082">
    <property type="entry name" value="WD_REPEATS_2"/>
    <property type="match status" value="1"/>
</dbReference>
<feature type="repeat" description="WD" evidence="4">
    <location>
        <begin position="448"/>
        <end position="482"/>
    </location>
</feature>
<feature type="compositionally biased region" description="Polar residues" evidence="6">
    <location>
        <begin position="114"/>
        <end position="126"/>
    </location>
</feature>
<dbReference type="AlphaFoldDB" id="A0AAW0M1P1"/>
<dbReference type="PANTHER" id="PTHR12616:SF8">
    <property type="entry name" value="VACUOLAR PROTEIN SORTING-ASSOCIATED PROTEIN 8 HOMOLOG"/>
    <property type="match status" value="1"/>
</dbReference>
<evidence type="ECO:0000313" key="9">
    <source>
        <dbReference type="Proteomes" id="UP000237347"/>
    </source>
</evidence>
<dbReference type="InterPro" id="IPR019775">
    <property type="entry name" value="WD40_repeat_CS"/>
</dbReference>
<keyword evidence="3" id="KW-0862">Zinc</keyword>